<proteinExistence type="inferred from homology"/>
<name>A0A1R3I158_9ROSI</name>
<dbReference type="PANTHER" id="PTHR11926">
    <property type="entry name" value="GLUCOSYL/GLUCURONOSYL TRANSFERASES"/>
    <property type="match status" value="1"/>
</dbReference>
<dbReference type="AlphaFoldDB" id="A0A1R3I158"/>
<dbReference type="Gene3D" id="3.40.50.2000">
    <property type="entry name" value="Glycogen Phosphorylase B"/>
    <property type="match status" value="1"/>
</dbReference>
<dbReference type="STRING" id="93759.A0A1R3I158"/>
<evidence type="ECO:0008006" key="5">
    <source>
        <dbReference type="Google" id="ProtNLM"/>
    </source>
</evidence>
<protein>
    <recommendedName>
        <fullName evidence="5">UDP-glucuronosyl/UDP-glucosyltransferase</fullName>
    </recommendedName>
</protein>
<gene>
    <name evidence="3" type="ORF">COLO4_25594</name>
</gene>
<organism evidence="3 4">
    <name type="scientific">Corchorus olitorius</name>
    <dbReference type="NCBI Taxonomy" id="93759"/>
    <lineage>
        <taxon>Eukaryota</taxon>
        <taxon>Viridiplantae</taxon>
        <taxon>Streptophyta</taxon>
        <taxon>Embryophyta</taxon>
        <taxon>Tracheophyta</taxon>
        <taxon>Spermatophyta</taxon>
        <taxon>Magnoliopsida</taxon>
        <taxon>eudicotyledons</taxon>
        <taxon>Gunneridae</taxon>
        <taxon>Pentapetalae</taxon>
        <taxon>rosids</taxon>
        <taxon>malvids</taxon>
        <taxon>Malvales</taxon>
        <taxon>Malvaceae</taxon>
        <taxon>Grewioideae</taxon>
        <taxon>Apeibeae</taxon>
        <taxon>Corchorus</taxon>
    </lineage>
</organism>
<dbReference type="SUPFAM" id="SSF53756">
    <property type="entry name" value="UDP-Glycosyltransferase/glycogen phosphorylase"/>
    <property type="match status" value="1"/>
</dbReference>
<evidence type="ECO:0000256" key="2">
    <source>
        <dbReference type="ARBA" id="ARBA00022676"/>
    </source>
</evidence>
<comment type="caution">
    <text evidence="3">The sequence shown here is derived from an EMBL/GenBank/DDBJ whole genome shotgun (WGS) entry which is preliminary data.</text>
</comment>
<comment type="similarity">
    <text evidence="1">Belongs to the UDP-glycosyltransferase family.</text>
</comment>
<evidence type="ECO:0000256" key="1">
    <source>
        <dbReference type="ARBA" id="ARBA00009995"/>
    </source>
</evidence>
<sequence length="271" mass="30613">MEPGESKASAPHILVFPLPIQGPVNAMLKIAELFASSGLKVSFLNSEYNHNRLVRYANIHSRFEKYPGFEFRTISDSLPEDHPRSGNRFMEMFEAMNLRTKPLLKNMLVEMIPDLDCIIGDGILGFVLDVANELGIPIINCCTIGACYLWSNYSIPDMIEAGELPIKGSEDMDRPIKKVPEMEKFLRCRDLPSFCRANNMSDSTLLRYGNVTRKSLTARGVILNTFEELEGPILSQIRSKCPNVYTIGPLNEHFKIRLGLENEEVKTWIGL</sequence>
<evidence type="ECO:0000313" key="4">
    <source>
        <dbReference type="Proteomes" id="UP000187203"/>
    </source>
</evidence>
<dbReference type="Proteomes" id="UP000187203">
    <property type="component" value="Unassembled WGS sequence"/>
</dbReference>
<reference evidence="4" key="1">
    <citation type="submission" date="2013-09" db="EMBL/GenBank/DDBJ databases">
        <title>Corchorus olitorius genome sequencing.</title>
        <authorList>
            <person name="Alam M."/>
            <person name="Haque M.S."/>
            <person name="Islam M.S."/>
            <person name="Emdad E.M."/>
            <person name="Islam M.M."/>
            <person name="Ahmed B."/>
            <person name="Halim A."/>
            <person name="Hossen Q.M.M."/>
            <person name="Hossain M.Z."/>
            <person name="Ahmed R."/>
            <person name="Khan M.M."/>
            <person name="Islam R."/>
            <person name="Rashid M.M."/>
            <person name="Khan S.A."/>
            <person name="Rahman M.S."/>
            <person name="Alam M."/>
            <person name="Yahiya A.S."/>
            <person name="Khan M.S."/>
            <person name="Azam M.S."/>
            <person name="Haque T."/>
            <person name="Lashkar M.Z.H."/>
            <person name="Akhand A.I."/>
            <person name="Morshed G."/>
            <person name="Roy S."/>
            <person name="Uddin K.S."/>
            <person name="Rabeya T."/>
            <person name="Hossain A.S."/>
            <person name="Chowdhury A."/>
            <person name="Snigdha A.R."/>
            <person name="Mortoza M.S."/>
            <person name="Matin S.A."/>
            <person name="Hoque S.M.E."/>
            <person name="Islam M.K."/>
            <person name="Roy D.K."/>
            <person name="Haider R."/>
            <person name="Moosa M.M."/>
            <person name="Elias S.M."/>
            <person name="Hasan A.M."/>
            <person name="Jahan S."/>
            <person name="Shafiuddin M."/>
            <person name="Mahmood N."/>
            <person name="Shommy N.S."/>
        </authorList>
    </citation>
    <scope>NUCLEOTIDE SEQUENCE [LARGE SCALE GENOMIC DNA]</scope>
    <source>
        <strain evidence="4">cv. O-4</strain>
    </source>
</reference>
<accession>A0A1R3I158</accession>
<keyword evidence="4" id="KW-1185">Reference proteome</keyword>
<keyword evidence="2" id="KW-0328">Glycosyltransferase</keyword>
<keyword evidence="2" id="KW-0808">Transferase</keyword>
<dbReference type="GO" id="GO:0080044">
    <property type="term" value="F:quercetin 7-O-glucosyltransferase activity"/>
    <property type="evidence" value="ECO:0007669"/>
    <property type="project" value="TreeGrafter"/>
</dbReference>
<dbReference type="EMBL" id="AWUE01019095">
    <property type="protein sequence ID" value="OMO76318.1"/>
    <property type="molecule type" value="Genomic_DNA"/>
</dbReference>
<evidence type="ECO:0000313" key="3">
    <source>
        <dbReference type="EMBL" id="OMO76318.1"/>
    </source>
</evidence>
<dbReference type="PANTHER" id="PTHR11926:SF1392">
    <property type="entry name" value="GLYCOSYLTRANSFERASE"/>
    <property type="match status" value="1"/>
</dbReference>
<dbReference type="OrthoDB" id="5835829at2759"/>
<dbReference type="GO" id="GO:0080043">
    <property type="term" value="F:quercetin 3-O-glucosyltransferase activity"/>
    <property type="evidence" value="ECO:0007669"/>
    <property type="project" value="TreeGrafter"/>
</dbReference>